<evidence type="ECO:0000256" key="2">
    <source>
        <dbReference type="ARBA" id="ARBA00025783"/>
    </source>
</evidence>
<organism evidence="10">
    <name type="scientific">Anthurium amnicola</name>
    <dbReference type="NCBI Taxonomy" id="1678845"/>
    <lineage>
        <taxon>Eukaryota</taxon>
        <taxon>Viridiplantae</taxon>
        <taxon>Streptophyta</taxon>
        <taxon>Embryophyta</taxon>
        <taxon>Tracheophyta</taxon>
        <taxon>Spermatophyta</taxon>
        <taxon>Magnoliopsida</taxon>
        <taxon>Liliopsida</taxon>
        <taxon>Araceae</taxon>
        <taxon>Pothoideae</taxon>
        <taxon>Potheae</taxon>
        <taxon>Anthurium</taxon>
    </lineage>
</organism>
<evidence type="ECO:0000256" key="1">
    <source>
        <dbReference type="ARBA" id="ARBA00018517"/>
    </source>
</evidence>
<evidence type="ECO:0000259" key="9">
    <source>
        <dbReference type="PROSITE" id="PS50020"/>
    </source>
</evidence>
<dbReference type="GO" id="GO:0005634">
    <property type="term" value="C:nucleus"/>
    <property type="evidence" value="ECO:0007669"/>
    <property type="project" value="TreeGrafter"/>
</dbReference>
<dbReference type="PROSITE" id="PS01159">
    <property type="entry name" value="WW_DOMAIN_1"/>
    <property type="match status" value="1"/>
</dbReference>
<dbReference type="AlphaFoldDB" id="A0A1D1XIS5"/>
<evidence type="ECO:0000256" key="7">
    <source>
        <dbReference type="ARBA" id="ARBA00049790"/>
    </source>
</evidence>
<evidence type="ECO:0000256" key="5">
    <source>
        <dbReference type="ARBA" id="ARBA00048763"/>
    </source>
</evidence>
<reference evidence="10" key="1">
    <citation type="submission" date="2015-07" db="EMBL/GenBank/DDBJ databases">
        <title>Transcriptome Assembly of Anthurium amnicola.</title>
        <authorList>
            <person name="Suzuki J."/>
        </authorList>
    </citation>
    <scope>NUCLEOTIDE SEQUENCE</scope>
</reference>
<name>A0A1D1XIS5_9ARAE</name>
<feature type="compositionally biased region" description="Basic and acidic residues" evidence="8">
    <location>
        <begin position="105"/>
        <end position="121"/>
    </location>
</feature>
<comment type="catalytic activity">
    <reaction evidence="3">
        <text>a 5'-end (N(2),N(7)-dimethyl 5'-triphosphoguanosine)-ribonucleoside in snoRNA + S-adenosyl-L-methionine = a 5'-end (N(2),N(2),N(7)-trimethyl 5'-triphosphoguanosine)-ribonucleoside in snoRNA + S-adenosyl-L-homocysteine + H(+)</text>
        <dbReference type="Rhea" id="RHEA:78507"/>
        <dbReference type="Rhea" id="RHEA-COMP:19088"/>
        <dbReference type="Rhea" id="RHEA-COMP:19090"/>
        <dbReference type="ChEBI" id="CHEBI:15378"/>
        <dbReference type="ChEBI" id="CHEBI:57856"/>
        <dbReference type="ChEBI" id="CHEBI:59789"/>
        <dbReference type="ChEBI" id="CHEBI:167623"/>
        <dbReference type="ChEBI" id="CHEBI:172880"/>
    </reaction>
    <physiologicalReaction direction="left-to-right" evidence="3">
        <dbReference type="Rhea" id="RHEA:78508"/>
    </physiologicalReaction>
</comment>
<evidence type="ECO:0000256" key="6">
    <source>
        <dbReference type="ARBA" id="ARBA00049075"/>
    </source>
</evidence>
<dbReference type="PROSITE" id="PS50020">
    <property type="entry name" value="WW_DOMAIN_2"/>
    <property type="match status" value="1"/>
</dbReference>
<protein>
    <recommendedName>
        <fullName evidence="1">Trimethylguanosine synthase</fullName>
    </recommendedName>
    <alternativeName>
        <fullName evidence="7">Cap-specific guanine-N(2) methyltransferase</fullName>
    </alternativeName>
</protein>
<evidence type="ECO:0000313" key="10">
    <source>
        <dbReference type="EMBL" id="JAT42296.1"/>
    </source>
</evidence>
<dbReference type="CDD" id="cd02440">
    <property type="entry name" value="AdoMet_MTases"/>
    <property type="match status" value="1"/>
</dbReference>
<gene>
    <name evidence="10" type="primary">Tgs1_13</name>
    <name evidence="10" type="ORF">g.71511</name>
</gene>
<comment type="catalytic activity">
    <reaction evidence="6">
        <text>a 5'-end (N(7)-methyl 5'-triphosphoguanosine)-ribonucleoside in snRNA + S-adenosyl-L-methionine = a 5'-end (N(2),N(7)-dimethyl 5'-triphosphoguanosine)-ribonucleoside in snRNA + S-adenosyl-L-homocysteine + H(+)</text>
        <dbReference type="Rhea" id="RHEA:78471"/>
        <dbReference type="Rhea" id="RHEA-COMP:19085"/>
        <dbReference type="Rhea" id="RHEA-COMP:19087"/>
        <dbReference type="ChEBI" id="CHEBI:15378"/>
        <dbReference type="ChEBI" id="CHEBI:57856"/>
        <dbReference type="ChEBI" id="CHEBI:59789"/>
        <dbReference type="ChEBI" id="CHEBI:156461"/>
        <dbReference type="ChEBI" id="CHEBI:172880"/>
    </reaction>
    <physiologicalReaction direction="left-to-right" evidence="6">
        <dbReference type="Rhea" id="RHEA:78472"/>
    </physiologicalReaction>
</comment>
<dbReference type="SUPFAM" id="SSF53335">
    <property type="entry name" value="S-adenosyl-L-methionine-dependent methyltransferases"/>
    <property type="match status" value="1"/>
</dbReference>
<dbReference type="InterPro" id="IPR019012">
    <property type="entry name" value="RNA_cap_Gua-N2-MeTrfase"/>
</dbReference>
<dbReference type="Pfam" id="PF09445">
    <property type="entry name" value="Methyltransf_15"/>
    <property type="match status" value="1"/>
</dbReference>
<dbReference type="InterPro" id="IPR001202">
    <property type="entry name" value="WW_dom"/>
</dbReference>
<feature type="region of interest" description="Disordered" evidence="8">
    <location>
        <begin position="99"/>
        <end position="121"/>
    </location>
</feature>
<dbReference type="GO" id="GO:0071164">
    <property type="term" value="F:RNA cap trimethylguanosine synthase activity"/>
    <property type="evidence" value="ECO:0007669"/>
    <property type="project" value="TreeGrafter"/>
</dbReference>
<accession>A0A1D1XIS5</accession>
<dbReference type="PANTHER" id="PTHR14741:SF32">
    <property type="entry name" value="TRIMETHYLGUANOSINE SYNTHASE"/>
    <property type="match status" value="1"/>
</dbReference>
<dbReference type="Gene3D" id="3.40.50.150">
    <property type="entry name" value="Vaccinia Virus protein VP39"/>
    <property type="match status" value="1"/>
</dbReference>
<comment type="similarity">
    <text evidence="2">Belongs to the methyltransferase superfamily. Trimethylguanosine synthase family.</text>
</comment>
<proteinExistence type="inferred from homology"/>
<dbReference type="FunFam" id="3.40.50.150:FF:000305">
    <property type="entry name" value="S-adenosyl-L-methionine-dependent methyltransferase superfamily protein"/>
    <property type="match status" value="1"/>
</dbReference>
<dbReference type="PANTHER" id="PTHR14741">
    <property type="entry name" value="S-ADENOSYLMETHIONINE-DEPENDENT METHYLTRANSFERASE RELATED"/>
    <property type="match status" value="1"/>
</dbReference>
<dbReference type="InterPro" id="IPR029063">
    <property type="entry name" value="SAM-dependent_MTases_sf"/>
</dbReference>
<comment type="catalytic activity">
    <reaction evidence="4">
        <text>a 5'-end (N(7)-methyl 5'-triphosphoguanosine)-ribonucleoside in snoRNA + S-adenosyl-L-methionine = a 5'-end (N(2),N(7)-dimethyl 5'-triphosphoguanosine)-ribonucleoside in snoRNA + S-adenosyl-L-homocysteine + H(+)</text>
        <dbReference type="Rhea" id="RHEA:78475"/>
        <dbReference type="Rhea" id="RHEA-COMP:19086"/>
        <dbReference type="Rhea" id="RHEA-COMP:19088"/>
        <dbReference type="ChEBI" id="CHEBI:15378"/>
        <dbReference type="ChEBI" id="CHEBI:57856"/>
        <dbReference type="ChEBI" id="CHEBI:59789"/>
        <dbReference type="ChEBI" id="CHEBI:156461"/>
        <dbReference type="ChEBI" id="CHEBI:172880"/>
    </reaction>
    <physiologicalReaction direction="left-to-right" evidence="4">
        <dbReference type="Rhea" id="RHEA:78476"/>
    </physiologicalReaction>
</comment>
<evidence type="ECO:0000256" key="4">
    <source>
        <dbReference type="ARBA" id="ARBA00048740"/>
    </source>
</evidence>
<sequence length="793" mass="87745">MDAEAGGGGAAARALGPLFRVTEVFLWDDAPVGISKSSTCHDGSAGEDSAVCSTSKFSSLSVESDGTAHKKGSADEGFALDDASVEDLELAQQMDALGLPTSFKTNKEQRRNTSYGEERKGILTESKVSGVQVPEVSRLGGVGDIVSSQVSDDGRNMSLNCITIQAKNDLSQFDSIGSFNKAVFHSDDEPNHQDVGMVEETIKEQYCTKIVDLVAADSMVCDCGPSRINGDRSTEPGVNPVDFRSINFPENAVENVGSPCYVDEKLSCELERERNLEDTSNLCCLTKPEETSIDNKFSKCFSDGSGIEKGREWGVFWDSFYMRNYYYNFCTQESTWYPPSGLEQSALSVTSSELNTDVTEKSTHLAFAWDENKHQCVLKITTLFQEVQSDGEVSGLTFKEVMSRDNYTTENSISDANQSFLGSSYKNLKEHVEQINCYETSASAEDSCAVLLCPADTMDLVESQVYSKKVLARGIHLASLTTKADDMNVDEYLDKLEDNITSHTSWLASESNNTNVEEKWGNVSQQAEMMSMSDDLHCYHVVNHKKKKKVKRVRSNQMMLSGQNEDNYPGAIGGLSAHLVKYWYQRYLLFSKFDDGVKMDEEGWFSVTPEAIARHHASRCGNGTVIDCFTGVGGNAIQFAIKNNHVIAIDIDPRKVDYAQHNATIYGVGSNIDFIKGDFFVLASYLKADTVFIAPPWGGPDYAKVQTYDIRSMLKPHDGYFLFKIAIKIALTVVMFLPRNVDPNQLAELSLLAHPPWELEVEKNYLNGRLKGITAYFCHPSNIRQDASSDSDL</sequence>
<evidence type="ECO:0000256" key="8">
    <source>
        <dbReference type="SAM" id="MobiDB-lite"/>
    </source>
</evidence>
<evidence type="ECO:0000256" key="3">
    <source>
        <dbReference type="ARBA" id="ARBA00047418"/>
    </source>
</evidence>
<feature type="domain" description="WW" evidence="9">
    <location>
        <begin position="313"/>
        <end position="341"/>
    </location>
</feature>
<dbReference type="EMBL" id="GDJX01025640">
    <property type="protein sequence ID" value="JAT42296.1"/>
    <property type="molecule type" value="Transcribed_RNA"/>
</dbReference>
<comment type="catalytic activity">
    <reaction evidence="5">
        <text>a 5'-end (N(2),N(7)-dimethyl 5'-triphosphoguanosine)-ribonucleoside in snRNA + S-adenosyl-L-methionine = a 5'-end (N(2),N(2),N(7)-trimethyl 5'-triphosphoguanosine)-ribonucleoside in snRNA + S-adenosyl-L-homocysteine + H(+)</text>
        <dbReference type="Rhea" id="RHEA:78479"/>
        <dbReference type="Rhea" id="RHEA-COMP:19087"/>
        <dbReference type="Rhea" id="RHEA-COMP:19089"/>
        <dbReference type="ChEBI" id="CHEBI:15378"/>
        <dbReference type="ChEBI" id="CHEBI:57856"/>
        <dbReference type="ChEBI" id="CHEBI:59789"/>
        <dbReference type="ChEBI" id="CHEBI:167623"/>
        <dbReference type="ChEBI" id="CHEBI:172880"/>
    </reaction>
    <physiologicalReaction direction="left-to-right" evidence="5">
        <dbReference type="Rhea" id="RHEA:78480"/>
    </physiologicalReaction>
</comment>